<feature type="domain" description="XRN2-binding (XTBD)" evidence="3">
    <location>
        <begin position="19"/>
        <end position="125"/>
    </location>
</feature>
<comment type="similarity">
    <text evidence="1">Belongs to the CARF family.</text>
</comment>
<organism evidence="4 5">
    <name type="scientific">Tupaia chinensis</name>
    <name type="common">Chinese tree shrew</name>
    <name type="synonym">Tupaia belangeri chinensis</name>
    <dbReference type="NCBI Taxonomy" id="246437"/>
    <lineage>
        <taxon>Eukaryota</taxon>
        <taxon>Metazoa</taxon>
        <taxon>Chordata</taxon>
        <taxon>Craniata</taxon>
        <taxon>Vertebrata</taxon>
        <taxon>Euteleostomi</taxon>
        <taxon>Mammalia</taxon>
        <taxon>Eutheria</taxon>
        <taxon>Euarchontoglires</taxon>
        <taxon>Scandentia</taxon>
        <taxon>Tupaiidae</taxon>
        <taxon>Tupaia</taxon>
    </lineage>
</organism>
<feature type="compositionally biased region" description="Polar residues" evidence="2">
    <location>
        <begin position="222"/>
        <end position="233"/>
    </location>
</feature>
<keyword evidence="5" id="KW-1185">Reference proteome</keyword>
<feature type="region of interest" description="Disordered" evidence="2">
    <location>
        <begin position="129"/>
        <end position="252"/>
    </location>
</feature>
<evidence type="ECO:0000313" key="5">
    <source>
        <dbReference type="Proteomes" id="UP000011518"/>
    </source>
</evidence>
<dbReference type="Proteomes" id="UP000011518">
    <property type="component" value="Unassembled WGS sequence"/>
</dbReference>
<reference evidence="5" key="1">
    <citation type="submission" date="2012-07" db="EMBL/GenBank/DDBJ databases">
        <title>Genome of the Chinese tree shrew, a rising model animal genetically related to primates.</title>
        <authorList>
            <person name="Zhang G."/>
            <person name="Fan Y."/>
            <person name="Yao Y."/>
            <person name="Huang Z."/>
        </authorList>
    </citation>
    <scope>NUCLEOTIDE SEQUENCE [LARGE SCALE GENOMIC DNA]</scope>
</reference>
<evidence type="ECO:0000256" key="2">
    <source>
        <dbReference type="SAM" id="MobiDB-lite"/>
    </source>
</evidence>
<dbReference type="InterPro" id="IPR021859">
    <property type="entry name" value="XTBD"/>
</dbReference>
<evidence type="ECO:0000259" key="3">
    <source>
        <dbReference type="PROSITE" id="PS51827"/>
    </source>
</evidence>
<name>L9JDL0_TUPCH</name>
<dbReference type="InParanoid" id="L9JDL0"/>
<dbReference type="EMBL" id="KB321155">
    <property type="protein sequence ID" value="ELW47032.1"/>
    <property type="molecule type" value="Genomic_DNA"/>
</dbReference>
<dbReference type="STRING" id="246437.L9JDL0"/>
<dbReference type="AlphaFoldDB" id="L9JDL0"/>
<dbReference type="PROSITE" id="PS51827">
    <property type="entry name" value="XTBD"/>
    <property type="match status" value="1"/>
</dbReference>
<feature type="compositionally biased region" description="Basic and acidic residues" evidence="2">
    <location>
        <begin position="140"/>
        <end position="152"/>
    </location>
</feature>
<reference evidence="5" key="2">
    <citation type="journal article" date="2013" name="Nat. Commun.">
        <title>Genome of the Chinese tree shrew.</title>
        <authorList>
            <person name="Fan Y."/>
            <person name="Huang Z.Y."/>
            <person name="Cao C.C."/>
            <person name="Chen C.S."/>
            <person name="Chen Y.X."/>
            <person name="Fan D.D."/>
            <person name="He J."/>
            <person name="Hou H.L."/>
            <person name="Hu L."/>
            <person name="Hu X.T."/>
            <person name="Jiang X.T."/>
            <person name="Lai R."/>
            <person name="Lang Y.S."/>
            <person name="Liang B."/>
            <person name="Liao S.G."/>
            <person name="Mu D."/>
            <person name="Ma Y.Y."/>
            <person name="Niu Y.Y."/>
            <person name="Sun X.Q."/>
            <person name="Xia J.Q."/>
            <person name="Xiao J."/>
            <person name="Xiong Z.Q."/>
            <person name="Xu L."/>
            <person name="Yang L."/>
            <person name="Zhang Y."/>
            <person name="Zhao W."/>
            <person name="Zhao X.D."/>
            <person name="Zheng Y.T."/>
            <person name="Zhou J.M."/>
            <person name="Zhu Y.B."/>
            <person name="Zhang G.J."/>
            <person name="Wang J."/>
            <person name="Yao Y.G."/>
        </authorList>
    </citation>
    <scope>NUCLEOTIDE SEQUENCE [LARGE SCALE GENOMIC DNA]</scope>
</reference>
<accession>L9JDL0</accession>
<proteinExistence type="inferred from homology"/>
<gene>
    <name evidence="4" type="ORF">TREES_T100012421</name>
</gene>
<feature type="region of interest" description="Disordered" evidence="2">
    <location>
        <begin position="43"/>
        <end position="72"/>
    </location>
</feature>
<evidence type="ECO:0000256" key="1">
    <source>
        <dbReference type="ARBA" id="ARBA00010053"/>
    </source>
</evidence>
<evidence type="ECO:0000313" key="4">
    <source>
        <dbReference type="EMBL" id="ELW47032.1"/>
    </source>
</evidence>
<feature type="compositionally biased region" description="Low complexity" evidence="2">
    <location>
        <begin position="176"/>
        <end position="221"/>
    </location>
</feature>
<sequence length="252" mass="26523">MAQEVSEFLSQNPRVPAWVEELRCEGETDKHWRHRREFLLRNAGDLAPTGGAASATTNEAAEAERRSRNRQVPHVSSLAAAAHLLLHGLGKPRLPGVPVSRKVSLTGPPHVWPENSARLAAVGKGSYEARESAAPLPSKEGVEESSKKRAIEGKNNSVVEQDHVKISAQTERASAHQENSSASESSGNSTRSSGISSQSSSANDGDRSVSSQSGSSISSQVTTAGSGKASQSEAPDKPGSAAFMAINVFPKP</sequence>
<protein>
    <submittedName>
        <fullName evidence="4">CDKN2A-interacting protein</fullName>
    </submittedName>
</protein>